<dbReference type="Gene3D" id="3.40.50.2300">
    <property type="match status" value="2"/>
</dbReference>
<evidence type="ECO:0000313" key="5">
    <source>
        <dbReference type="EMBL" id="SDT43039.1"/>
    </source>
</evidence>
<evidence type="ECO:0000256" key="3">
    <source>
        <dbReference type="SAM" id="SignalP"/>
    </source>
</evidence>
<dbReference type="PANTHER" id="PTHR47235">
    <property type="entry name" value="BLR6548 PROTEIN"/>
    <property type="match status" value="1"/>
</dbReference>
<proteinExistence type="inferred from homology"/>
<evidence type="ECO:0000313" key="6">
    <source>
        <dbReference type="Proteomes" id="UP000243904"/>
    </source>
</evidence>
<gene>
    <name evidence="5" type="ORF">SAMN05444158_6018</name>
</gene>
<reference evidence="6" key="1">
    <citation type="submission" date="2016-10" db="EMBL/GenBank/DDBJ databases">
        <authorList>
            <person name="Varghese N."/>
            <person name="Submissions S."/>
        </authorList>
    </citation>
    <scope>NUCLEOTIDE SEQUENCE [LARGE SCALE GENOMIC DNA]</scope>
    <source>
        <strain evidence="6">GAS369</strain>
    </source>
</reference>
<dbReference type="RefSeq" id="WP_146689892.1">
    <property type="nucleotide sequence ID" value="NZ_LT629750.1"/>
</dbReference>
<comment type="similarity">
    <text evidence="1">Belongs to the leucine-binding protein family.</text>
</comment>
<dbReference type="InterPro" id="IPR028081">
    <property type="entry name" value="Leu-bd"/>
</dbReference>
<sequence>MRFVTRPAVVCALAVLTWPAASRSAEMRGVTSTEIKIGQTMPYSGPVSAFGALGKGEVGYFKMINERGGINGRKVNLISLDDSYAPPKTVEQTRRLVESDEVALIFSPIGTAHNTAIAKYLQGKNIPQLFIGSGASKFADLAQYPQATLGVQGPFRYEARLYARYALAKNPDAKFAVISQNDDFGRDYLAGLKDVLGDKYDSLVTAATYEISDPTIDSQIVKLKASGADVFMIAATPKFAAQSIRKAYEIGWRPMIFLSNVAVWISTVMQPAGLEAGVGILSTAYVKDPDDPAWKDDPGVKEWREFMTRYVPDADLHDTNYVNAYNSAMALEAVLKACGDDLSTENILKQAYAIRDLQLPMLLPGIKINTSPTDHVPVDQMQFMRFNGKNWDRFGELQTGN</sequence>
<evidence type="ECO:0000259" key="4">
    <source>
        <dbReference type="Pfam" id="PF13458"/>
    </source>
</evidence>
<keyword evidence="2 3" id="KW-0732">Signal</keyword>
<dbReference type="Pfam" id="PF13458">
    <property type="entry name" value="Peripla_BP_6"/>
    <property type="match status" value="1"/>
</dbReference>
<dbReference type="AlphaFoldDB" id="A0A1H2AAZ8"/>
<dbReference type="InterPro" id="IPR028082">
    <property type="entry name" value="Peripla_BP_I"/>
</dbReference>
<feature type="signal peptide" evidence="3">
    <location>
        <begin position="1"/>
        <end position="24"/>
    </location>
</feature>
<dbReference type="Proteomes" id="UP000243904">
    <property type="component" value="Chromosome I"/>
</dbReference>
<feature type="domain" description="Leucine-binding protein" evidence="4">
    <location>
        <begin position="34"/>
        <end position="388"/>
    </location>
</feature>
<evidence type="ECO:0000256" key="2">
    <source>
        <dbReference type="ARBA" id="ARBA00022729"/>
    </source>
</evidence>
<keyword evidence="6" id="KW-1185">Reference proteome</keyword>
<dbReference type="PANTHER" id="PTHR47235:SF1">
    <property type="entry name" value="BLR6548 PROTEIN"/>
    <property type="match status" value="1"/>
</dbReference>
<dbReference type="EMBL" id="LT629750">
    <property type="protein sequence ID" value="SDT43039.1"/>
    <property type="molecule type" value="Genomic_DNA"/>
</dbReference>
<dbReference type="SUPFAM" id="SSF53822">
    <property type="entry name" value="Periplasmic binding protein-like I"/>
    <property type="match status" value="1"/>
</dbReference>
<protein>
    <submittedName>
        <fullName evidence="5">ABC-type branched-chain amino acid transport system, substrate-binding protein</fullName>
    </submittedName>
</protein>
<accession>A0A1H2AAZ8</accession>
<dbReference type="CDD" id="cd06343">
    <property type="entry name" value="PBP1_ABC_ligand_binding-like"/>
    <property type="match status" value="1"/>
</dbReference>
<name>A0A1H2AAZ8_9BRAD</name>
<evidence type="ECO:0000256" key="1">
    <source>
        <dbReference type="ARBA" id="ARBA00010062"/>
    </source>
</evidence>
<feature type="chain" id="PRO_5009268632" evidence="3">
    <location>
        <begin position="25"/>
        <end position="401"/>
    </location>
</feature>
<organism evidence="5 6">
    <name type="scientific">Bradyrhizobium canariense</name>
    <dbReference type="NCBI Taxonomy" id="255045"/>
    <lineage>
        <taxon>Bacteria</taxon>
        <taxon>Pseudomonadati</taxon>
        <taxon>Pseudomonadota</taxon>
        <taxon>Alphaproteobacteria</taxon>
        <taxon>Hyphomicrobiales</taxon>
        <taxon>Nitrobacteraceae</taxon>
        <taxon>Bradyrhizobium</taxon>
    </lineage>
</organism>